<feature type="transmembrane region" description="Helical" evidence="1">
    <location>
        <begin position="24"/>
        <end position="45"/>
    </location>
</feature>
<protein>
    <submittedName>
        <fullName evidence="2">YccF domain-containing protein</fullName>
    </submittedName>
</protein>
<proteinExistence type="predicted"/>
<keyword evidence="1" id="KW-0472">Membrane</keyword>
<organism evidence="2 3">
    <name type="scientific">Halorientalis brevis</name>
    <dbReference type="NCBI Taxonomy" id="1126241"/>
    <lineage>
        <taxon>Archaea</taxon>
        <taxon>Methanobacteriati</taxon>
        <taxon>Methanobacteriota</taxon>
        <taxon>Stenosarchaea group</taxon>
        <taxon>Halobacteria</taxon>
        <taxon>Halobacteriales</taxon>
        <taxon>Haloarculaceae</taxon>
        <taxon>Halorientalis</taxon>
    </lineage>
</organism>
<dbReference type="RefSeq" id="WP_247381298.1">
    <property type="nucleotide sequence ID" value="NZ_JALLGV010000009.1"/>
</dbReference>
<sequence length="149" mass="16832">MTESDETTTTVVQQANQHSLVVRFLWWLLVGWWASGIVLAVAWILNVTVVGIPLGIKLINKVPFVLTLKKQETTQVITQTGEQTTVEVTGPAQHNLLLRAVYFLLVGWWFSGVWMGISWLISLTVIGLPLSLWMLDRLPFVVSLYKLEN</sequence>
<feature type="transmembrane region" description="Helical" evidence="1">
    <location>
        <begin position="100"/>
        <end position="128"/>
    </location>
</feature>
<keyword evidence="1" id="KW-1133">Transmembrane helix</keyword>
<evidence type="ECO:0000256" key="1">
    <source>
        <dbReference type="SAM" id="Phobius"/>
    </source>
</evidence>
<name>A0ABD6CH74_9EURY</name>
<reference evidence="2 3" key="1">
    <citation type="journal article" date="2019" name="Int. J. Syst. Evol. Microbiol.">
        <title>The Global Catalogue of Microorganisms (GCM) 10K type strain sequencing project: providing services to taxonomists for standard genome sequencing and annotation.</title>
        <authorList>
            <consortium name="The Broad Institute Genomics Platform"/>
            <consortium name="The Broad Institute Genome Sequencing Center for Infectious Disease"/>
            <person name="Wu L."/>
            <person name="Ma J."/>
        </authorList>
    </citation>
    <scope>NUCLEOTIDE SEQUENCE [LARGE SCALE GENOMIC DNA]</scope>
    <source>
        <strain evidence="2 3">CGMCC 1.12125</strain>
    </source>
</reference>
<keyword evidence="3" id="KW-1185">Reference proteome</keyword>
<gene>
    <name evidence="2" type="ORF">ACFR9U_20230</name>
</gene>
<comment type="caution">
    <text evidence="2">The sequence shown here is derived from an EMBL/GenBank/DDBJ whole genome shotgun (WGS) entry which is preliminary data.</text>
</comment>
<dbReference type="Proteomes" id="UP001597119">
    <property type="component" value="Unassembled WGS sequence"/>
</dbReference>
<dbReference type="EMBL" id="JBHUDJ010000015">
    <property type="protein sequence ID" value="MFD1589312.1"/>
    <property type="molecule type" value="Genomic_DNA"/>
</dbReference>
<evidence type="ECO:0000313" key="2">
    <source>
        <dbReference type="EMBL" id="MFD1589312.1"/>
    </source>
</evidence>
<evidence type="ECO:0000313" key="3">
    <source>
        <dbReference type="Proteomes" id="UP001597119"/>
    </source>
</evidence>
<dbReference type="AlphaFoldDB" id="A0ABD6CH74"/>
<keyword evidence="1" id="KW-0812">Transmembrane</keyword>
<accession>A0ABD6CH74</accession>